<feature type="compositionally biased region" description="Polar residues" evidence="6">
    <location>
        <begin position="240"/>
        <end position="260"/>
    </location>
</feature>
<dbReference type="Gene3D" id="3.10.20.90">
    <property type="entry name" value="Phosphatidylinositol 3-kinase Catalytic Subunit, Chain A, domain 1"/>
    <property type="match status" value="1"/>
</dbReference>
<feature type="compositionally biased region" description="Pro residues" evidence="6">
    <location>
        <begin position="8"/>
        <end position="17"/>
    </location>
</feature>
<evidence type="ECO:0000256" key="6">
    <source>
        <dbReference type="SAM" id="MobiDB-lite"/>
    </source>
</evidence>
<feature type="compositionally biased region" description="Acidic residues" evidence="6">
    <location>
        <begin position="719"/>
        <end position="732"/>
    </location>
</feature>
<gene>
    <name evidence="9" type="ORF">L228DRAFT_259393</name>
</gene>
<keyword evidence="5" id="KW-0175">Coiled coil</keyword>
<dbReference type="GO" id="GO:0016020">
    <property type="term" value="C:membrane"/>
    <property type="evidence" value="ECO:0007669"/>
    <property type="project" value="UniProtKB-SubCell"/>
</dbReference>
<feature type="compositionally biased region" description="Low complexity" evidence="6">
    <location>
        <begin position="126"/>
        <end position="137"/>
    </location>
</feature>
<feature type="compositionally biased region" description="Basic and acidic residues" evidence="6">
    <location>
        <begin position="733"/>
        <end position="744"/>
    </location>
</feature>
<feature type="compositionally biased region" description="Low complexity" evidence="6">
    <location>
        <begin position="485"/>
        <end position="506"/>
    </location>
</feature>
<keyword evidence="3 7" id="KW-1133">Transmembrane helix</keyword>
<feature type="region of interest" description="Disordered" evidence="6">
    <location>
        <begin position="1"/>
        <end position="33"/>
    </location>
</feature>
<name>A0A165HZE6_XYLHT</name>
<evidence type="ECO:0000256" key="7">
    <source>
        <dbReference type="SAM" id="Phobius"/>
    </source>
</evidence>
<evidence type="ECO:0000313" key="9">
    <source>
        <dbReference type="EMBL" id="KZF24134.1"/>
    </source>
</evidence>
<dbReference type="AlphaFoldDB" id="A0A165HZE6"/>
<reference evidence="9 10" key="1">
    <citation type="journal article" date="2016" name="Fungal Biol.">
        <title>The genome of Xylona heveae provides a window into fungal endophytism.</title>
        <authorList>
            <person name="Gazis R."/>
            <person name="Kuo A."/>
            <person name="Riley R."/>
            <person name="LaButti K."/>
            <person name="Lipzen A."/>
            <person name="Lin J."/>
            <person name="Amirebrahimi M."/>
            <person name="Hesse C.N."/>
            <person name="Spatafora J.W."/>
            <person name="Henrissat B."/>
            <person name="Hainaut M."/>
            <person name="Grigoriev I.V."/>
            <person name="Hibbett D.S."/>
        </authorList>
    </citation>
    <scope>NUCLEOTIDE SEQUENCE [LARGE SCALE GENOMIC DNA]</scope>
    <source>
        <strain evidence="9 10">TC161</strain>
    </source>
</reference>
<comment type="subcellular location">
    <subcellularLocation>
        <location evidence="1">Membrane</location>
    </subcellularLocation>
</comment>
<sequence>MASSPGPNSYPGPVPPDDNPESESFSSSTPPTMFLHVLSPSTLEVPSQLSFPSLPISTTVGQLKEKIRDAIPSKPVAERQRLIYQGRLLARDTDTMLDVFGQQAINDPISHKLHLVLRPDRSEDGPSSSPSPARAVSPIPPALGAQDRPSVAPGAPLPQVPAATGSTIHQPNHRAYNNVPLPHGPILTHFQANLPPNLQNILNQQLATLNQQHPQPQITISGPTGQPPQVQPRGYPSYQHPGQSAQPTFQQRVSDQQQARASAGLHGISQSNSNGTGGAPPLAGSTASHQQPQQHAPFEAQPQPGTLPPGPATHLNAQGQGPNGFAFVVNESTTVIPHMAGNNPLLGLDGRSASPRIPLPGLGNTPIAVPAIGQGLGGHHPFPQYQRPAEQHAPLGHAHTQANHPQVQHLFEALLSLSRRITNLENLVARNQLPLDREINDARQHPGAASHQQLQQTLTNLNQRINDLSTRADMIRNMLSRLPDPSQTSSRPPSSQPMQQSQSAPSANVPTAPDPATVYLLSSPDAPHALVLPPSGGIYASPIPGNGQPVHHQVPLAQPFARGPAVVPVPDPAQLHQQILNNANELINRTRGNGAIQQRIQAQQLQQQHAQVDNVVGQAQAQAQARAQAQNRGGGRELMRIILPIGGHLWLLIRLIGVILFLTSSGGWMRVIMLFLATMLVFSIQIGVFNHIRQALWDPIRRHIEGLVPFGAENADEDFDAEGEEEEEEEEEGQGRPRREPDPREAAARLLRARQQHDRGRIMGQIRRVERALVLFLGSLIPGVGERQVAAREEAVAAVRRAEERERERQERDERERREREQQEHDREQQEQDSTQAGATNDGPESNNVEAGNATISSASEPGVVASSPGPSAAPVGESST</sequence>
<dbReference type="InParanoid" id="A0A165HZE6"/>
<dbReference type="SUPFAM" id="SSF54236">
    <property type="entry name" value="Ubiquitin-like"/>
    <property type="match status" value="1"/>
</dbReference>
<feature type="transmembrane region" description="Helical" evidence="7">
    <location>
        <begin position="668"/>
        <end position="692"/>
    </location>
</feature>
<feature type="region of interest" description="Disordered" evidence="6">
    <location>
        <begin position="481"/>
        <end position="520"/>
    </location>
</feature>
<dbReference type="OMA" id="NASWSRW"/>
<feature type="region of interest" description="Disordered" evidence="6">
    <location>
        <begin position="719"/>
        <end position="744"/>
    </location>
</feature>
<feature type="compositionally biased region" description="Polar residues" evidence="6">
    <location>
        <begin position="213"/>
        <end position="224"/>
    </location>
</feature>
<dbReference type="OrthoDB" id="21589at2759"/>
<keyword evidence="10" id="KW-1185">Reference proteome</keyword>
<feature type="transmembrane region" description="Helical" evidence="7">
    <location>
        <begin position="641"/>
        <end position="662"/>
    </location>
</feature>
<feature type="compositionally biased region" description="Basic and acidic residues" evidence="6">
    <location>
        <begin position="800"/>
        <end position="830"/>
    </location>
</feature>
<evidence type="ECO:0000256" key="1">
    <source>
        <dbReference type="ARBA" id="ARBA00004370"/>
    </source>
</evidence>
<dbReference type="InterPro" id="IPR039751">
    <property type="entry name" value="HERPUD1/2"/>
</dbReference>
<accession>A0A165HZE6</accession>
<feature type="compositionally biased region" description="Low complexity" evidence="6">
    <location>
        <begin position="22"/>
        <end position="32"/>
    </location>
</feature>
<feature type="coiled-coil region" evidence="5">
    <location>
        <begin position="451"/>
        <end position="478"/>
    </location>
</feature>
<dbReference type="PANTHER" id="PTHR12943:SF27">
    <property type="entry name" value="HOMOCYSTEINE-INDUCED ENDOPLASMIC RETICULUM PROTEIN, ISOFORM A"/>
    <property type="match status" value="1"/>
</dbReference>
<feature type="compositionally biased region" description="Polar residues" evidence="6">
    <location>
        <begin position="834"/>
        <end position="860"/>
    </location>
</feature>
<evidence type="ECO:0000313" key="10">
    <source>
        <dbReference type="Proteomes" id="UP000076632"/>
    </source>
</evidence>
<proteinExistence type="predicted"/>
<dbReference type="RefSeq" id="XP_018189689.1">
    <property type="nucleotide sequence ID" value="XM_018334156.1"/>
</dbReference>
<feature type="compositionally biased region" description="Polar residues" evidence="6">
    <location>
        <begin position="285"/>
        <end position="294"/>
    </location>
</feature>
<protein>
    <recommendedName>
        <fullName evidence="8">Ubiquitin-like domain-containing protein</fullName>
    </recommendedName>
</protein>
<dbReference type="EMBL" id="KV407456">
    <property type="protein sequence ID" value="KZF24134.1"/>
    <property type="molecule type" value="Genomic_DNA"/>
</dbReference>
<evidence type="ECO:0000256" key="3">
    <source>
        <dbReference type="ARBA" id="ARBA00022989"/>
    </source>
</evidence>
<feature type="region of interest" description="Disordered" evidence="6">
    <location>
        <begin position="119"/>
        <end position="180"/>
    </location>
</feature>
<organism evidence="9 10">
    <name type="scientific">Xylona heveae (strain CBS 132557 / TC161)</name>
    <dbReference type="NCBI Taxonomy" id="1328760"/>
    <lineage>
        <taxon>Eukaryota</taxon>
        <taxon>Fungi</taxon>
        <taxon>Dikarya</taxon>
        <taxon>Ascomycota</taxon>
        <taxon>Pezizomycotina</taxon>
        <taxon>Xylonomycetes</taxon>
        <taxon>Xylonales</taxon>
        <taxon>Xylonaceae</taxon>
        <taxon>Xylona</taxon>
    </lineage>
</organism>
<feature type="region of interest" description="Disordered" evidence="6">
    <location>
        <begin position="800"/>
        <end position="881"/>
    </location>
</feature>
<evidence type="ECO:0000256" key="2">
    <source>
        <dbReference type="ARBA" id="ARBA00022692"/>
    </source>
</evidence>
<keyword evidence="2 7" id="KW-0812">Transmembrane</keyword>
<dbReference type="InterPro" id="IPR029071">
    <property type="entry name" value="Ubiquitin-like_domsf"/>
</dbReference>
<feature type="region of interest" description="Disordered" evidence="6">
    <location>
        <begin position="211"/>
        <end position="325"/>
    </location>
</feature>
<keyword evidence="4 7" id="KW-0472">Membrane</keyword>
<dbReference type="Pfam" id="PF00240">
    <property type="entry name" value="ubiquitin"/>
    <property type="match status" value="1"/>
</dbReference>
<dbReference type="GeneID" id="28899293"/>
<evidence type="ECO:0000259" key="8">
    <source>
        <dbReference type="Pfam" id="PF00240"/>
    </source>
</evidence>
<dbReference type="GO" id="GO:0030968">
    <property type="term" value="P:endoplasmic reticulum unfolded protein response"/>
    <property type="evidence" value="ECO:0007669"/>
    <property type="project" value="TreeGrafter"/>
</dbReference>
<evidence type="ECO:0000256" key="5">
    <source>
        <dbReference type="SAM" id="Coils"/>
    </source>
</evidence>
<dbReference type="InterPro" id="IPR000626">
    <property type="entry name" value="Ubiquitin-like_dom"/>
</dbReference>
<dbReference type="Proteomes" id="UP000076632">
    <property type="component" value="Unassembled WGS sequence"/>
</dbReference>
<evidence type="ECO:0000256" key="4">
    <source>
        <dbReference type="ARBA" id="ARBA00023136"/>
    </source>
</evidence>
<dbReference type="PANTHER" id="PTHR12943">
    <property type="entry name" value="HOMOCYSTEINE-RESPONSIVE ENDOPLASMIC RETICULUM-RESIDENT UNIQUITIN-LIKE DOMAIN HERPUD PROTEIN FAMILY MEMBER"/>
    <property type="match status" value="1"/>
</dbReference>
<feature type="domain" description="Ubiquitin-like" evidence="8">
    <location>
        <begin position="55"/>
        <end position="99"/>
    </location>
</feature>